<evidence type="ECO:0000313" key="2">
    <source>
        <dbReference type="EMBL" id="AOQ27232.1"/>
    </source>
</evidence>
<reference evidence="2" key="1">
    <citation type="submission" date="2017-02" db="EMBL/GenBank/DDBJ databases">
        <title>Complete genome sequence of two Escherichia coli phages, vB_EcoM_ ESCO5 and vB_EcoM_ESCO13, which are related to phAPEC8.</title>
        <authorList>
            <person name="Trotereau A."/>
            <person name="Gonnet M."/>
            <person name="Viardot A."/>
            <person name="Lalmanach A.-C."/>
            <person name="Guabiraba R."/>
            <person name="Chanteloup N."/>
            <person name="Schouler C."/>
        </authorList>
    </citation>
    <scope>NUCLEOTIDE SEQUENCE [LARGE SCALE GENOMIC DNA]</scope>
</reference>
<dbReference type="Proteomes" id="UP000225358">
    <property type="component" value="Segment"/>
</dbReference>
<dbReference type="Gene3D" id="3.40.50.1000">
    <property type="entry name" value="HAD superfamily/HAD-like"/>
    <property type="match status" value="1"/>
</dbReference>
<name>A0A1D7XFB0_9CAUD</name>
<sequence length="202" mass="23142">MQIVCDWDLVVAPLDVAWLEWLNKISGLGVKIDTFTKNADYDLTNYFPGFREEFNIDPYGFLDNPHLYDTMGFVPGMPDFLKYVSRKGSNLLIASVTKGGHLSSKHKHVLRTLDTIDFSKGSGNGFFATKEKYLLPCDIAIDDRADNLLYFPDEVVKIYFNTPYKDNHLEELKKKPNVVITGLEDQWLTCLDVFNTLNNFKN</sequence>
<dbReference type="GO" id="GO:0008253">
    <property type="term" value="F:5'-nucleotidase activity"/>
    <property type="evidence" value="ECO:0007669"/>
    <property type="project" value="InterPro"/>
</dbReference>
<organism evidence="2 3">
    <name type="scientific">Escherichia phage ESCO13</name>
    <dbReference type="NCBI Taxonomy" id="1881104"/>
    <lineage>
        <taxon>Viruses</taxon>
        <taxon>Duplodnaviria</taxon>
        <taxon>Heunggongvirae</taxon>
        <taxon>Uroviricota</taxon>
        <taxon>Caudoviricetes</taxon>
        <taxon>Stephanstirmvirinae</taxon>
        <taxon>Phapecoctavirus</taxon>
        <taxon>Phapecoctavirus ESCO13</taxon>
    </lineage>
</organism>
<dbReference type="Pfam" id="PF06941">
    <property type="entry name" value="NT5C"/>
    <property type="match status" value="1"/>
</dbReference>
<dbReference type="GO" id="GO:0009264">
    <property type="term" value="P:deoxyribonucleotide catabolic process"/>
    <property type="evidence" value="ECO:0007669"/>
    <property type="project" value="InterPro"/>
</dbReference>
<feature type="active site" description="Nucleophile" evidence="1">
    <location>
        <position position="6"/>
    </location>
</feature>
<evidence type="ECO:0000256" key="1">
    <source>
        <dbReference type="PIRSR" id="PIRSR610708-1"/>
    </source>
</evidence>
<feature type="active site" description="Proton donor" evidence="1">
    <location>
        <position position="8"/>
    </location>
</feature>
<gene>
    <name evidence="2" type="ORF">ESCO13_00113</name>
</gene>
<evidence type="ECO:0000313" key="3">
    <source>
        <dbReference type="Proteomes" id="UP000225358"/>
    </source>
</evidence>
<keyword evidence="3" id="KW-1185">Reference proteome</keyword>
<dbReference type="InterPro" id="IPR023214">
    <property type="entry name" value="HAD_sf"/>
</dbReference>
<dbReference type="EMBL" id="KX552041">
    <property type="protein sequence ID" value="AOQ27232.1"/>
    <property type="molecule type" value="Genomic_DNA"/>
</dbReference>
<accession>A0A1D7XFB0</accession>
<dbReference type="InterPro" id="IPR010708">
    <property type="entry name" value="5'(3')-deoxyribonucleotidase"/>
</dbReference>
<protein>
    <submittedName>
        <fullName evidence="2">Uncharacterized protein</fullName>
    </submittedName>
</protein>
<proteinExistence type="predicted"/>